<evidence type="ECO:0000313" key="1">
    <source>
        <dbReference type="EMBL" id="MBX49883.1"/>
    </source>
</evidence>
<dbReference type="AlphaFoldDB" id="A0A2P2P5F5"/>
<name>A0A2P2P5F5_RHIMU</name>
<sequence length="17" mass="1865">MCTVCLFVTDCKANSVM</sequence>
<proteinExistence type="predicted"/>
<accession>A0A2P2P5F5</accession>
<protein>
    <submittedName>
        <fullName evidence="1">Uncharacterized protein</fullName>
    </submittedName>
</protein>
<reference evidence="1" key="1">
    <citation type="submission" date="2018-02" db="EMBL/GenBank/DDBJ databases">
        <title>Rhizophora mucronata_Transcriptome.</title>
        <authorList>
            <person name="Meera S.P."/>
            <person name="Sreeshan A."/>
            <person name="Augustine A."/>
        </authorList>
    </citation>
    <scope>NUCLEOTIDE SEQUENCE</scope>
    <source>
        <tissue evidence="1">Leaf</tissue>
    </source>
</reference>
<organism evidence="1">
    <name type="scientific">Rhizophora mucronata</name>
    <name type="common">Asiatic mangrove</name>
    <dbReference type="NCBI Taxonomy" id="61149"/>
    <lineage>
        <taxon>Eukaryota</taxon>
        <taxon>Viridiplantae</taxon>
        <taxon>Streptophyta</taxon>
        <taxon>Embryophyta</taxon>
        <taxon>Tracheophyta</taxon>
        <taxon>Spermatophyta</taxon>
        <taxon>Magnoliopsida</taxon>
        <taxon>eudicotyledons</taxon>
        <taxon>Gunneridae</taxon>
        <taxon>Pentapetalae</taxon>
        <taxon>rosids</taxon>
        <taxon>fabids</taxon>
        <taxon>Malpighiales</taxon>
        <taxon>Rhizophoraceae</taxon>
        <taxon>Rhizophora</taxon>
    </lineage>
</organism>
<dbReference type="EMBL" id="GGEC01069399">
    <property type="protein sequence ID" value="MBX49883.1"/>
    <property type="molecule type" value="Transcribed_RNA"/>
</dbReference>